<dbReference type="InterPro" id="IPR043154">
    <property type="entry name" value="Sec-1-like_dom1"/>
</dbReference>
<evidence type="ECO:0000259" key="2">
    <source>
        <dbReference type="Pfam" id="PF07970"/>
    </source>
</evidence>
<dbReference type="PANTHER" id="PTHR11679">
    <property type="entry name" value="VESICLE PROTEIN SORTING-ASSOCIATED"/>
    <property type="match status" value="1"/>
</dbReference>
<dbReference type="EMBL" id="JADNYJ010000010">
    <property type="protein sequence ID" value="KAF8908864.1"/>
    <property type="molecule type" value="Genomic_DNA"/>
</dbReference>
<dbReference type="InterPro" id="IPR039542">
    <property type="entry name" value="Erv_N"/>
</dbReference>
<dbReference type="SUPFAM" id="SSF56815">
    <property type="entry name" value="Sec1/munc18-like (SM) proteins"/>
    <property type="match status" value="1"/>
</dbReference>
<feature type="domain" description="Endoplasmic reticulum vesicle transporter N-terminal" evidence="3">
    <location>
        <begin position="593"/>
        <end position="673"/>
    </location>
</feature>
<protein>
    <submittedName>
        <fullName evidence="4">Sec1-like protein</fullName>
    </submittedName>
</protein>
<organism evidence="4 5">
    <name type="scientific">Gymnopilus junonius</name>
    <name type="common">Spectacular rustgill mushroom</name>
    <name type="synonym">Gymnopilus spectabilis subsp. junonius</name>
    <dbReference type="NCBI Taxonomy" id="109634"/>
    <lineage>
        <taxon>Eukaryota</taxon>
        <taxon>Fungi</taxon>
        <taxon>Dikarya</taxon>
        <taxon>Basidiomycota</taxon>
        <taxon>Agaricomycotina</taxon>
        <taxon>Agaricomycetes</taxon>
        <taxon>Agaricomycetidae</taxon>
        <taxon>Agaricales</taxon>
        <taxon>Agaricineae</taxon>
        <taxon>Hymenogastraceae</taxon>
        <taxon>Gymnopilus</taxon>
    </lineage>
</organism>
<reference evidence="4" key="1">
    <citation type="submission" date="2020-11" db="EMBL/GenBank/DDBJ databases">
        <authorList>
            <consortium name="DOE Joint Genome Institute"/>
            <person name="Ahrendt S."/>
            <person name="Riley R."/>
            <person name="Andreopoulos W."/>
            <person name="LaButti K."/>
            <person name="Pangilinan J."/>
            <person name="Ruiz-duenas F.J."/>
            <person name="Barrasa J.M."/>
            <person name="Sanchez-Garcia M."/>
            <person name="Camarero S."/>
            <person name="Miyauchi S."/>
            <person name="Serrano A."/>
            <person name="Linde D."/>
            <person name="Babiker R."/>
            <person name="Drula E."/>
            <person name="Ayuso-Fernandez I."/>
            <person name="Pacheco R."/>
            <person name="Padilla G."/>
            <person name="Ferreira P."/>
            <person name="Barriuso J."/>
            <person name="Kellner H."/>
            <person name="Castanera R."/>
            <person name="Alfaro M."/>
            <person name="Ramirez L."/>
            <person name="Pisabarro A.G."/>
            <person name="Kuo A."/>
            <person name="Tritt A."/>
            <person name="Lipzen A."/>
            <person name="He G."/>
            <person name="Yan M."/>
            <person name="Ng V."/>
            <person name="Cullen D."/>
            <person name="Martin F."/>
            <person name="Rosso M.-N."/>
            <person name="Henrissat B."/>
            <person name="Hibbett D."/>
            <person name="Martinez A.T."/>
            <person name="Grigoriev I.V."/>
        </authorList>
    </citation>
    <scope>NUCLEOTIDE SEQUENCE</scope>
    <source>
        <strain evidence="4">AH 44721</strain>
    </source>
</reference>
<dbReference type="InterPro" id="IPR027482">
    <property type="entry name" value="Sec1-like_dom2"/>
</dbReference>
<dbReference type="OrthoDB" id="10266265at2759"/>
<evidence type="ECO:0000313" key="4">
    <source>
        <dbReference type="EMBL" id="KAF8908864.1"/>
    </source>
</evidence>
<name>A0A9P5TR63_GYMJU</name>
<dbReference type="InterPro" id="IPR012936">
    <property type="entry name" value="Erv_C"/>
</dbReference>
<dbReference type="InterPro" id="IPR043127">
    <property type="entry name" value="Sec-1-like_dom3a"/>
</dbReference>
<dbReference type="Gene3D" id="1.25.40.60">
    <property type="match status" value="1"/>
</dbReference>
<gene>
    <name evidence="4" type="ORF">CPB84DRAFT_1813140</name>
</gene>
<comment type="caution">
    <text evidence="4">The sequence shown here is derived from an EMBL/GenBank/DDBJ whole genome shotgun (WGS) entry which is preliminary data.</text>
</comment>
<dbReference type="Pfam" id="PF13850">
    <property type="entry name" value="ERGIC_N"/>
    <property type="match status" value="1"/>
</dbReference>
<feature type="domain" description="Endoplasmic reticulum vesicle transporter C-terminal" evidence="2">
    <location>
        <begin position="719"/>
        <end position="958"/>
    </location>
</feature>
<dbReference type="InterPro" id="IPR036045">
    <property type="entry name" value="Sec1-like_sf"/>
</dbReference>
<dbReference type="Gene3D" id="3.40.50.1910">
    <property type="match status" value="1"/>
</dbReference>
<dbReference type="GO" id="GO:0016192">
    <property type="term" value="P:vesicle-mediated transport"/>
    <property type="evidence" value="ECO:0007669"/>
    <property type="project" value="InterPro"/>
</dbReference>
<comment type="similarity">
    <text evidence="1">Belongs to the STXBP/unc-18/SEC1 family.</text>
</comment>
<evidence type="ECO:0000313" key="5">
    <source>
        <dbReference type="Proteomes" id="UP000724874"/>
    </source>
</evidence>
<evidence type="ECO:0000256" key="1">
    <source>
        <dbReference type="ARBA" id="ARBA00009884"/>
    </source>
</evidence>
<evidence type="ECO:0000259" key="3">
    <source>
        <dbReference type="Pfam" id="PF13850"/>
    </source>
</evidence>
<dbReference type="Pfam" id="PF00995">
    <property type="entry name" value="Sec1"/>
    <property type="match status" value="1"/>
</dbReference>
<dbReference type="Gene3D" id="3.90.830.10">
    <property type="entry name" value="Syntaxin Binding Protein 1, Chain A, domain 2"/>
    <property type="match status" value="1"/>
</dbReference>
<proteinExistence type="inferred from homology"/>
<sequence length="988" mass="110211">MAVETYINKMVSTPSTMKVLLLDTHTTPIVSLATTQSTLLFHQVYLTDRIDNKKRDRMPHMKCICFLQNSEDSLAALAEELKEPKYGNTTYFSNILTKTAIERLAQVDEFEVVREVQEYFADYAAITPSLFSLNHTPSTSRPLYGSNVHTWDSAALDLAMQGITAVLLSLRKKPVIRYEKMSPMAKKLGLEVQHRIQSEAALFDFRLTQVPPLLLILDRRNDPVTPLLSQWTYQAMVHELLGIHNGRVDLSKVPDNRPELSEITLTTNTDPFFQSNYLATFGDLGSSLKDYVQEYQAKSQSPSSINSIADMKRFVEEYPEFRKLGGNVSKHVALVGELSRLVGRDKLLEVGEMEQGLATSSGAEIKSVQGIITDAGVPPWSKLRIVMLYALRYQKTQTANIASLINLMLANGISREDAKLVYILLNIAGADQRQDDLFSTESLLAKGRSALKGLKGVENVYTQHTPHLSETLENLFKGRLRETSYPFLEGAGPNAGFQRPQDVIIFMIGGTTYEEARTIALFNQDPVAASNGSITNPAGIRLLLGGTCVHNSSSYIEMLRSEATKFPASVYDPPPESVANAPILNLNLGGVNTTEDVKVKTRTGALLTILSAAIILSVTMIEFLDYRRVNVDTSIVVDKSRGEKLTVNLNITFPRVPCYLVSVDVMDISGEQQRDVSHNVLKTRLDKDGKQIPNSYSAELQNDFDKINDVKKEGYCGSCYGGLEPPSGCCNTCEEVRQSYVNRGWSFSNPEAIEQCRNEGWADKLRDQADEGCNVSGRIRVNKVIGNIHFSPGRSFQSNSRNLYELVPYLREDQNKHDFSHTIHYFAFEGDDEYDFWKAEASKEMKKRMNIISNPLDDTYARTSKSQYMFQYFLKVVSTQFRTLNDARVVNTHQYSATHFERDLSEGVNGDSPGGIHVQHGVSGLPGAFFNFEISPIRIVHSEIRQSFAHFLTSVLTVASLLDSILFATGRALKKSHTAASGFGGKLM</sequence>
<dbReference type="Pfam" id="PF07970">
    <property type="entry name" value="COPIIcoated_ERV"/>
    <property type="match status" value="1"/>
</dbReference>
<accession>A0A9P5TR63</accession>
<keyword evidence="5" id="KW-1185">Reference proteome</keyword>
<dbReference type="Gene3D" id="3.40.50.2060">
    <property type="match status" value="1"/>
</dbReference>
<dbReference type="Proteomes" id="UP000724874">
    <property type="component" value="Unassembled WGS sequence"/>
</dbReference>
<dbReference type="AlphaFoldDB" id="A0A9P5TR63"/>
<dbReference type="InterPro" id="IPR001619">
    <property type="entry name" value="Sec1-like"/>
</dbReference>